<accession>A0ACC0D205</accession>
<proteinExistence type="predicted"/>
<protein>
    <submittedName>
        <fullName evidence="1">Uncharacterized protein</fullName>
    </submittedName>
</protein>
<keyword evidence="2" id="KW-1185">Reference proteome</keyword>
<evidence type="ECO:0000313" key="2">
    <source>
        <dbReference type="Proteomes" id="UP001497680"/>
    </source>
</evidence>
<dbReference type="Proteomes" id="UP001497680">
    <property type="component" value="Unassembled WGS sequence"/>
</dbReference>
<name>A0ACC0D205_9PEZI</name>
<sequence length="251" mass="27990">MPGRKGYDMTSVARSDRQQKSEKIQQDPSDSSTTNADLHIDHLEAPPRLHVETPPIQDPQEASDQPFLVSPGYTKTTDGQHTVFNPRGWLRSSKSFDSFLPRPAKQNTTTTDPILDRIHAILNDSGHADRIAIPKRPGFRRSMSSIPQRAIRRASQAASNARRVISQTKGYGGHQLRQLPGLMHSNATVAPVTSTGNTRDETRYDTGFCTVPAIIVTEASDDEGDDDGFSRVIHRIMDEHYQTRYSYSTAY</sequence>
<dbReference type="EMBL" id="MU394316">
    <property type="protein sequence ID" value="KAI6086380.1"/>
    <property type="molecule type" value="Genomic_DNA"/>
</dbReference>
<evidence type="ECO:0000313" key="1">
    <source>
        <dbReference type="EMBL" id="KAI6086380.1"/>
    </source>
</evidence>
<reference evidence="1 2" key="1">
    <citation type="journal article" date="2022" name="New Phytol.">
        <title>Ecological generalism drives hyperdiversity of secondary metabolite gene clusters in xylarialean endophytes.</title>
        <authorList>
            <person name="Franco M.E.E."/>
            <person name="Wisecaver J.H."/>
            <person name="Arnold A.E."/>
            <person name="Ju Y.M."/>
            <person name="Slot J.C."/>
            <person name="Ahrendt S."/>
            <person name="Moore L.P."/>
            <person name="Eastman K.E."/>
            <person name="Scott K."/>
            <person name="Konkel Z."/>
            <person name="Mondo S.J."/>
            <person name="Kuo A."/>
            <person name="Hayes R.D."/>
            <person name="Haridas S."/>
            <person name="Andreopoulos B."/>
            <person name="Riley R."/>
            <person name="LaButti K."/>
            <person name="Pangilinan J."/>
            <person name="Lipzen A."/>
            <person name="Amirebrahimi M."/>
            <person name="Yan J."/>
            <person name="Adam C."/>
            <person name="Keymanesh K."/>
            <person name="Ng V."/>
            <person name="Louie K."/>
            <person name="Northen T."/>
            <person name="Drula E."/>
            <person name="Henrissat B."/>
            <person name="Hsieh H.M."/>
            <person name="Youens-Clark K."/>
            <person name="Lutzoni F."/>
            <person name="Miadlikowska J."/>
            <person name="Eastwood D.C."/>
            <person name="Hamelin R.C."/>
            <person name="Grigoriev I.V."/>
            <person name="U'Ren J.M."/>
        </authorList>
    </citation>
    <scope>NUCLEOTIDE SEQUENCE [LARGE SCALE GENOMIC DNA]</scope>
    <source>
        <strain evidence="1 2">ER1909</strain>
    </source>
</reference>
<comment type="caution">
    <text evidence="1">The sequence shown here is derived from an EMBL/GenBank/DDBJ whole genome shotgun (WGS) entry which is preliminary data.</text>
</comment>
<organism evidence="1 2">
    <name type="scientific">Hypoxylon rubiginosum</name>
    <dbReference type="NCBI Taxonomy" id="110542"/>
    <lineage>
        <taxon>Eukaryota</taxon>
        <taxon>Fungi</taxon>
        <taxon>Dikarya</taxon>
        <taxon>Ascomycota</taxon>
        <taxon>Pezizomycotina</taxon>
        <taxon>Sordariomycetes</taxon>
        <taxon>Xylariomycetidae</taxon>
        <taxon>Xylariales</taxon>
        <taxon>Hypoxylaceae</taxon>
        <taxon>Hypoxylon</taxon>
    </lineage>
</organism>
<gene>
    <name evidence="1" type="ORF">F4821DRAFT_260071</name>
</gene>